<sequence>MSVWVDPLAYLITMKHCKFIKTDGTECKGFAVNDDDFCFAHSEKYKAKHKQAVLKGGKSLKRSYADKEPVLLRTNEDAVYLSEQVINELRANQISTKTANILAILINLSLKAIPLALKDKEKAKNIKLYNEGKMDLKFYLEELKGAVRCNNKSVLNNGK</sequence>
<proteinExistence type="predicted"/>
<dbReference type="EMBL" id="MGHY01000006">
    <property type="protein sequence ID" value="OGM79891.1"/>
    <property type="molecule type" value="Genomic_DNA"/>
</dbReference>
<evidence type="ECO:0000313" key="2">
    <source>
        <dbReference type="Proteomes" id="UP000178999"/>
    </source>
</evidence>
<gene>
    <name evidence="1" type="ORF">A2382_03100</name>
</gene>
<comment type="caution">
    <text evidence="1">The sequence shown here is derived from an EMBL/GenBank/DDBJ whole genome shotgun (WGS) entry which is preliminary data.</text>
</comment>
<organism evidence="1 2">
    <name type="scientific">Candidatus Woesebacteria bacterium RIFOXYB1_FULL_38_16</name>
    <dbReference type="NCBI Taxonomy" id="1802538"/>
    <lineage>
        <taxon>Bacteria</taxon>
        <taxon>Candidatus Woeseibacteriota</taxon>
    </lineage>
</organism>
<dbReference type="Proteomes" id="UP000178999">
    <property type="component" value="Unassembled WGS sequence"/>
</dbReference>
<protein>
    <submittedName>
        <fullName evidence="1">Uncharacterized protein</fullName>
    </submittedName>
</protein>
<evidence type="ECO:0000313" key="1">
    <source>
        <dbReference type="EMBL" id="OGM79891.1"/>
    </source>
</evidence>
<dbReference type="STRING" id="1802538.A2382_03100"/>
<name>A0A1F8CUD5_9BACT</name>
<accession>A0A1F8CUD5</accession>
<reference evidence="1 2" key="1">
    <citation type="journal article" date="2016" name="Nat. Commun.">
        <title>Thousands of microbial genomes shed light on interconnected biogeochemical processes in an aquifer system.</title>
        <authorList>
            <person name="Anantharaman K."/>
            <person name="Brown C.T."/>
            <person name="Hug L.A."/>
            <person name="Sharon I."/>
            <person name="Castelle C.J."/>
            <person name="Probst A.J."/>
            <person name="Thomas B.C."/>
            <person name="Singh A."/>
            <person name="Wilkins M.J."/>
            <person name="Karaoz U."/>
            <person name="Brodie E.L."/>
            <person name="Williams K.H."/>
            <person name="Hubbard S.S."/>
            <person name="Banfield J.F."/>
        </authorList>
    </citation>
    <scope>NUCLEOTIDE SEQUENCE [LARGE SCALE GENOMIC DNA]</scope>
</reference>
<dbReference type="AlphaFoldDB" id="A0A1F8CUD5"/>